<evidence type="ECO:0000256" key="10">
    <source>
        <dbReference type="ARBA" id="ARBA00023098"/>
    </source>
</evidence>
<feature type="active site" description="Proton acceptor" evidence="13">
    <location>
        <position position="483"/>
    </location>
</feature>
<dbReference type="InterPro" id="IPR055060">
    <property type="entry name" value="ACOX_C_alpha1"/>
</dbReference>
<keyword evidence="10" id="KW-0443">Lipid metabolism</keyword>
<evidence type="ECO:0000256" key="1">
    <source>
        <dbReference type="ARBA" id="ARBA00001201"/>
    </source>
</evidence>
<evidence type="ECO:0000256" key="12">
    <source>
        <dbReference type="PIRNR" id="PIRNR000168"/>
    </source>
</evidence>
<comment type="cofactor">
    <cofactor evidence="2">
        <name>FAD</name>
        <dbReference type="ChEBI" id="CHEBI:57692"/>
    </cofactor>
</comment>
<feature type="region of interest" description="Disordered" evidence="15">
    <location>
        <begin position="17"/>
        <end position="37"/>
    </location>
</feature>
<feature type="binding site" evidence="14">
    <location>
        <position position="179"/>
    </location>
    <ligand>
        <name>FAD</name>
        <dbReference type="ChEBI" id="CHEBI:57692"/>
    </ligand>
</feature>
<comment type="similarity">
    <text evidence="5 12">Belongs to the acyl-CoA oxidase family.</text>
</comment>
<dbReference type="Gene3D" id="1.20.140.10">
    <property type="entry name" value="Butyryl-CoA Dehydrogenase, subunit A, domain 3"/>
    <property type="match status" value="2"/>
</dbReference>
<keyword evidence="8" id="KW-0276">Fatty acid metabolism</keyword>
<organism evidence="19 20">
    <name type="scientific">Microbotryum saponariae</name>
    <dbReference type="NCBI Taxonomy" id="289078"/>
    <lineage>
        <taxon>Eukaryota</taxon>
        <taxon>Fungi</taxon>
        <taxon>Dikarya</taxon>
        <taxon>Basidiomycota</taxon>
        <taxon>Pucciniomycotina</taxon>
        <taxon>Microbotryomycetes</taxon>
        <taxon>Microbotryales</taxon>
        <taxon>Microbotryaceae</taxon>
        <taxon>Microbotryum</taxon>
    </lineage>
</organism>
<evidence type="ECO:0000256" key="3">
    <source>
        <dbReference type="ARBA" id="ARBA00004275"/>
    </source>
</evidence>
<evidence type="ECO:0000256" key="11">
    <source>
        <dbReference type="ARBA" id="ARBA00023140"/>
    </source>
</evidence>
<feature type="domain" description="Acyl-CoA oxidase C-terminal" evidence="16">
    <location>
        <begin position="544"/>
        <end position="734"/>
    </location>
</feature>
<comment type="catalytic activity">
    <reaction evidence="1">
        <text>a 2,3-saturated acyl-CoA + O2 = a (2E)-enoyl-CoA + H2O2</text>
        <dbReference type="Rhea" id="RHEA:38959"/>
        <dbReference type="ChEBI" id="CHEBI:15379"/>
        <dbReference type="ChEBI" id="CHEBI:16240"/>
        <dbReference type="ChEBI" id="CHEBI:58856"/>
        <dbReference type="ChEBI" id="CHEBI:65111"/>
        <dbReference type="EC" id="1.3.3.6"/>
    </reaction>
</comment>
<dbReference type="InterPro" id="IPR002655">
    <property type="entry name" value="Acyl-CoA_oxidase_C"/>
</dbReference>
<keyword evidence="20" id="KW-1185">Reference proteome</keyword>
<name>A0A2X0LHM4_9BASI</name>
<evidence type="ECO:0000256" key="15">
    <source>
        <dbReference type="SAM" id="MobiDB-lite"/>
    </source>
</evidence>
<comment type="subcellular location">
    <subcellularLocation>
        <location evidence="3">Peroxisome</location>
    </subcellularLocation>
</comment>
<dbReference type="AlphaFoldDB" id="A0A2X0LHM4"/>
<proteinExistence type="inferred from homology"/>
<dbReference type="UniPathway" id="UPA00661"/>
<dbReference type="Pfam" id="PF22924">
    <property type="entry name" value="ACOX_C_alpha1"/>
    <property type="match status" value="1"/>
</dbReference>
<evidence type="ECO:0000256" key="5">
    <source>
        <dbReference type="ARBA" id="ARBA00006288"/>
    </source>
</evidence>
<dbReference type="Pfam" id="PF01756">
    <property type="entry name" value="ACOX"/>
    <property type="match status" value="1"/>
</dbReference>
<keyword evidence="9" id="KW-0560">Oxidoreductase</keyword>
<evidence type="ECO:0000256" key="2">
    <source>
        <dbReference type="ARBA" id="ARBA00001974"/>
    </source>
</evidence>
<dbReference type="GO" id="GO:0055088">
    <property type="term" value="P:lipid homeostasis"/>
    <property type="evidence" value="ECO:0007669"/>
    <property type="project" value="TreeGrafter"/>
</dbReference>
<evidence type="ECO:0000259" key="17">
    <source>
        <dbReference type="Pfam" id="PF14749"/>
    </source>
</evidence>
<dbReference type="Gene3D" id="2.40.110.10">
    <property type="entry name" value="Butyryl-CoA Dehydrogenase, subunit A, domain 2"/>
    <property type="match status" value="1"/>
</dbReference>
<dbReference type="InterPro" id="IPR036250">
    <property type="entry name" value="AcylCo_DH-like_C"/>
</dbReference>
<evidence type="ECO:0000259" key="18">
    <source>
        <dbReference type="Pfam" id="PF22924"/>
    </source>
</evidence>
<accession>A0A2X0LHM4</accession>
<dbReference type="OrthoDB" id="538336at2759"/>
<gene>
    <name evidence="19" type="ORF">BZ3500_MVSOF-1268-A1-R1_CHR12-2G03711</name>
</gene>
<evidence type="ECO:0000313" key="20">
    <source>
        <dbReference type="Proteomes" id="UP000249723"/>
    </source>
</evidence>
<protein>
    <recommendedName>
        <fullName evidence="12">Acyl-coenzyme A oxidase</fullName>
    </recommendedName>
</protein>
<feature type="domain" description="Acyl-CoA oxidase C-alpha1" evidence="18">
    <location>
        <begin position="330"/>
        <end position="497"/>
    </location>
</feature>
<sequence length="743" mass="82217">MFAFFAFPFSSSLPPYPTHTDTPVSPSPPPIGQLTPKPAIMSQTTKDLTEARSRMTFDPTILNKVLNEGSRDSEMRARVAKIVSEDLAFDKSKKAYMSRSQRLERGLAVTRRLMDLVDEHDLDYMEYIEALACVDEPIGIYLHEVAFQPVIAAQCSDEQQAIWLPKCYNHEIIGCYLQTELGHGSNVQQLETTATYDPKTQEFILNSPTISSTKWWIGALGLLATHGVVQARLFINGENYGPHLFLTQLRSLEDHSLMPGIQAGEIGPKVHQGMAAVDNGCEYSLHRISSSAEGARFDHVRIPRDQMLNRFAKVSPEGEYSKPPHDKLSYGGMIFIRAQMIGNLAWKLAKAVTISTRYLHTRRQFADPELKRGEPGFGIERQVITYPGVYMRILPQLARSIVFITAGKDMSNLYSSMAAQLAEGDTTLLAETHAVSSGLKTYVSAGTVDGIEIVRRAMGGHGFLDASGVGRIYASELPSVTYEGDNFILHLQVARAALKTYGAYRENPSGTKLSPSSAYFSALGGKRQPSLPIQGTSASWQSFETQLQVISLRAALQVDRLERLLRTGKKFGDLSHECIEVSKAVVEAFLVRRMIEAVTNSSEGLLNQGAGPNEKKVLAKVVHFFNLHTIEQALPSLLEFGILAPAPPLSATLDSPVEALRALVNSHAQALLPEAVGLVDAFNFSDWELDSTAGRYDGKAYEVMLERAKNDLDANVGNEEERKRMYREHVKPILERGKRLSRM</sequence>
<dbReference type="GO" id="GO:0005504">
    <property type="term" value="F:fatty acid binding"/>
    <property type="evidence" value="ECO:0007669"/>
    <property type="project" value="TreeGrafter"/>
</dbReference>
<dbReference type="FunFam" id="2.40.110.10:FF:000003">
    <property type="entry name" value="Acyl-coenzyme A oxidase"/>
    <property type="match status" value="1"/>
</dbReference>
<dbReference type="GO" id="GO:0005777">
    <property type="term" value="C:peroxisome"/>
    <property type="evidence" value="ECO:0007669"/>
    <property type="project" value="UniProtKB-SubCell"/>
</dbReference>
<dbReference type="STRING" id="289078.A0A2X0LHM4"/>
<dbReference type="Gene3D" id="1.10.540.10">
    <property type="entry name" value="Acyl-CoA dehydrogenase/oxidase, N-terminal domain"/>
    <property type="match status" value="1"/>
</dbReference>
<evidence type="ECO:0000256" key="9">
    <source>
        <dbReference type="ARBA" id="ARBA00023002"/>
    </source>
</evidence>
<dbReference type="PANTHER" id="PTHR10909">
    <property type="entry name" value="ELECTRON TRANSPORT OXIDOREDUCTASE"/>
    <property type="match status" value="1"/>
</dbReference>
<dbReference type="InterPro" id="IPR029320">
    <property type="entry name" value="Acyl-CoA_ox_N"/>
</dbReference>
<reference evidence="20" key="1">
    <citation type="submission" date="2016-10" db="EMBL/GenBank/DDBJ databases">
        <authorList>
            <person name="Jeantristanb JTB J.-T."/>
            <person name="Ricardo R."/>
        </authorList>
    </citation>
    <scope>NUCLEOTIDE SEQUENCE [LARGE SCALE GENOMIC DNA]</scope>
</reference>
<keyword evidence="11" id="KW-0576">Peroxisome</keyword>
<evidence type="ECO:0000256" key="14">
    <source>
        <dbReference type="PIRSR" id="PIRSR000168-2"/>
    </source>
</evidence>
<evidence type="ECO:0000256" key="6">
    <source>
        <dbReference type="ARBA" id="ARBA00022630"/>
    </source>
</evidence>
<feature type="binding site" evidence="14">
    <location>
        <position position="218"/>
    </location>
    <ligand>
        <name>FAD</name>
        <dbReference type="ChEBI" id="CHEBI:57692"/>
    </ligand>
</feature>
<evidence type="ECO:0000256" key="13">
    <source>
        <dbReference type="PIRSR" id="PIRSR000168-1"/>
    </source>
</evidence>
<evidence type="ECO:0000259" key="16">
    <source>
        <dbReference type="Pfam" id="PF01756"/>
    </source>
</evidence>
<dbReference type="SUPFAM" id="SSF56645">
    <property type="entry name" value="Acyl-CoA dehydrogenase NM domain-like"/>
    <property type="match status" value="1"/>
</dbReference>
<dbReference type="EMBL" id="FMWP01000052">
    <property type="protein sequence ID" value="SCZ94138.1"/>
    <property type="molecule type" value="Genomic_DNA"/>
</dbReference>
<evidence type="ECO:0000256" key="4">
    <source>
        <dbReference type="ARBA" id="ARBA00004846"/>
    </source>
</evidence>
<dbReference type="SUPFAM" id="SSF47203">
    <property type="entry name" value="Acyl-CoA dehydrogenase C-terminal domain-like"/>
    <property type="match status" value="2"/>
</dbReference>
<dbReference type="GO" id="GO:0033540">
    <property type="term" value="P:fatty acid beta-oxidation using acyl-CoA oxidase"/>
    <property type="evidence" value="ECO:0007669"/>
    <property type="project" value="UniProtKB-UniPathway"/>
</dbReference>
<evidence type="ECO:0000313" key="19">
    <source>
        <dbReference type="EMBL" id="SCZ94138.1"/>
    </source>
</evidence>
<dbReference type="Proteomes" id="UP000249723">
    <property type="component" value="Unassembled WGS sequence"/>
</dbReference>
<evidence type="ECO:0000256" key="8">
    <source>
        <dbReference type="ARBA" id="ARBA00022832"/>
    </source>
</evidence>
<dbReference type="PIRSF" id="PIRSF000168">
    <property type="entry name" value="Acyl-CoA_oxidase"/>
    <property type="match status" value="1"/>
</dbReference>
<keyword evidence="6 12" id="KW-0285">Flavoprotein</keyword>
<evidence type="ECO:0000256" key="7">
    <source>
        <dbReference type="ARBA" id="ARBA00022827"/>
    </source>
</evidence>
<feature type="domain" description="Acyl-coenzyme A oxidase N-terminal" evidence="17">
    <location>
        <begin position="59"/>
        <end position="173"/>
    </location>
</feature>
<keyword evidence="7 12" id="KW-0274">FAD</keyword>
<comment type="pathway">
    <text evidence="4">Lipid metabolism; peroxisomal fatty acid beta-oxidation.</text>
</comment>
<dbReference type="FunFam" id="1.20.140.10:FF:000015">
    <property type="entry name" value="Acyl-coenzyme A oxidase"/>
    <property type="match status" value="1"/>
</dbReference>
<dbReference type="GO" id="GO:0071949">
    <property type="term" value="F:FAD binding"/>
    <property type="evidence" value="ECO:0007669"/>
    <property type="project" value="InterPro"/>
</dbReference>
<dbReference type="GO" id="GO:0003997">
    <property type="term" value="F:acyl-CoA oxidase activity"/>
    <property type="evidence" value="ECO:0007669"/>
    <property type="project" value="UniProtKB-EC"/>
</dbReference>
<dbReference type="InterPro" id="IPR009100">
    <property type="entry name" value="AcylCoA_DH/oxidase_NM_dom_sf"/>
</dbReference>
<dbReference type="Pfam" id="PF14749">
    <property type="entry name" value="Acyl-CoA_ox_N"/>
    <property type="match status" value="1"/>
</dbReference>
<dbReference type="PANTHER" id="PTHR10909:SF250">
    <property type="entry name" value="PEROXISOMAL ACYL-COENZYME A OXIDASE 1"/>
    <property type="match status" value="1"/>
</dbReference>
<dbReference type="InterPro" id="IPR037069">
    <property type="entry name" value="AcylCoA_DH/ox_N_sf"/>
</dbReference>
<dbReference type="InterPro" id="IPR046373">
    <property type="entry name" value="Acyl-CoA_Oxase/DH_mid-dom_sf"/>
</dbReference>
<dbReference type="InterPro" id="IPR012258">
    <property type="entry name" value="Acyl-CoA_oxidase"/>
</dbReference>